<dbReference type="HOGENOM" id="CLU_089334_0_0_6"/>
<proteinExistence type="predicted"/>
<reference evidence="4 5" key="1">
    <citation type="journal article" date="2012" name="J. Bacteriol.">
        <title>Complete genome sequence of Klebsiella oxytoca KCTC 1686, used in production of 2,3-butanediol.</title>
        <authorList>
            <person name="Shin S.H."/>
            <person name="Kim S."/>
            <person name="Kim J.Y."/>
            <person name="Lee S."/>
            <person name="Um Y."/>
            <person name="Oh M.K."/>
            <person name="Kim Y.R."/>
            <person name="Lee J."/>
            <person name="Yang K.S."/>
        </authorList>
    </citation>
    <scope>NUCLEOTIDE SEQUENCE [LARGE SCALE GENOMIC DNA]</scope>
    <source>
        <strain evidence="5">ATCC 8724 / DSM 4798 / JCM 20051 / NBRC 3318 / NRRL B-199 / KCTC 1686</strain>
    </source>
</reference>
<dbReference type="Pfam" id="PF20455">
    <property type="entry name" value="DUF6708"/>
    <property type="match status" value="1"/>
</dbReference>
<protein>
    <recommendedName>
        <fullName evidence="3">DUF6708 domain-containing protein</fullName>
    </recommendedName>
</protein>
<evidence type="ECO:0000256" key="1">
    <source>
        <dbReference type="SAM" id="MobiDB-lite"/>
    </source>
</evidence>
<feature type="compositionally biased region" description="Basic and acidic residues" evidence="1">
    <location>
        <begin position="224"/>
        <end position="249"/>
    </location>
</feature>
<dbReference type="KEGG" id="kox:KOX_22455"/>
<keyword evidence="2" id="KW-0472">Membrane</keyword>
<sequence>MTDNFFERAKPKLNPPVSAWKEDLPENNQPQLVPPQLLWLNKINDTWLEIPRYDKGMTWWGMIPSAVLMLGFTIYSLYSIVIMKISWHLSGNILLLVVLLSFMFFLHCFLFCMKLYFVTPRDQPVRFNKKRQNVYVFKCKKDRIPWFKWPVIITRYNWADVHGEIRYCSDRYRSGHQLWGSICEPGTYNVIHRFQLADGEPAELQQVWSFLCLYMKGEPVPAEPKNKGRPDSWRPRKADKWPEEWERESTTAPDGRTPVIRFRETLPE</sequence>
<dbReference type="EMBL" id="CP003218">
    <property type="protein sequence ID" value="AEX06211.1"/>
    <property type="molecule type" value="Genomic_DNA"/>
</dbReference>
<feature type="transmembrane region" description="Helical" evidence="2">
    <location>
        <begin position="57"/>
        <end position="81"/>
    </location>
</feature>
<evidence type="ECO:0000256" key="2">
    <source>
        <dbReference type="SAM" id="Phobius"/>
    </source>
</evidence>
<keyword evidence="2" id="KW-0812">Transmembrane</keyword>
<gene>
    <name evidence="4" type="ordered locus">KOX_22455</name>
</gene>
<dbReference type="RefSeq" id="WP_014229657.1">
    <property type="nucleotide sequence ID" value="NC_016612.1"/>
</dbReference>
<dbReference type="Proteomes" id="UP000007843">
    <property type="component" value="Chromosome"/>
</dbReference>
<feature type="transmembrane region" description="Helical" evidence="2">
    <location>
        <begin position="93"/>
        <end position="117"/>
    </location>
</feature>
<evidence type="ECO:0000313" key="4">
    <source>
        <dbReference type="EMBL" id="AEX06211.1"/>
    </source>
</evidence>
<organism evidence="4 5">
    <name type="scientific">Klebsiella michiganensis (strain ATCC 8724 / DSM 4798 / JCM 20051 / NBRC 3318 / NRRL B-199 / KCTC 1686 / BUCSAV 143 / CCM 1901)</name>
    <dbReference type="NCBI Taxonomy" id="1006551"/>
    <lineage>
        <taxon>Bacteria</taxon>
        <taxon>Pseudomonadati</taxon>
        <taxon>Pseudomonadota</taxon>
        <taxon>Gammaproteobacteria</taxon>
        <taxon>Enterobacterales</taxon>
        <taxon>Enterobacteriaceae</taxon>
        <taxon>Klebsiella/Raoultella group</taxon>
        <taxon>Klebsiella</taxon>
    </lineage>
</organism>
<evidence type="ECO:0000259" key="3">
    <source>
        <dbReference type="Pfam" id="PF20455"/>
    </source>
</evidence>
<feature type="domain" description="DUF6708" evidence="3">
    <location>
        <begin position="103"/>
        <end position="226"/>
    </location>
</feature>
<name>A0A0H3HI03_KLEM8</name>
<dbReference type="PATRIC" id="fig|1006551.4.peg.4496"/>
<accession>A0A0H3HI03</accession>
<dbReference type="InterPro" id="IPR046554">
    <property type="entry name" value="DUF6708"/>
</dbReference>
<evidence type="ECO:0000313" key="5">
    <source>
        <dbReference type="Proteomes" id="UP000007843"/>
    </source>
</evidence>
<dbReference type="AlphaFoldDB" id="A0A0H3HI03"/>
<feature type="region of interest" description="Disordered" evidence="1">
    <location>
        <begin position="221"/>
        <end position="268"/>
    </location>
</feature>
<keyword evidence="2" id="KW-1133">Transmembrane helix</keyword>